<keyword evidence="1" id="KW-1133">Transmembrane helix</keyword>
<keyword evidence="1" id="KW-0472">Membrane</keyword>
<dbReference type="Proteomes" id="UP000427071">
    <property type="component" value="Chromosome"/>
</dbReference>
<dbReference type="KEGG" id="ckw:CKALI_09555"/>
<reference evidence="3" key="1">
    <citation type="submission" date="2019-11" db="EMBL/GenBank/DDBJ databases">
        <title>Complete genome sequence of Corynebacterium kalinowskii 1959, a novel Corynebacterium species isolated from soil of a small paddock in Vilsendorf, Germany.</title>
        <authorList>
            <person name="Schaffert L."/>
            <person name="Ruwe M."/>
            <person name="Milse J."/>
            <person name="Hanuschka K."/>
            <person name="Ortseifen V."/>
            <person name="Droste J."/>
            <person name="Brandt D."/>
            <person name="Schlueter L."/>
            <person name="Kutter Y."/>
            <person name="Vinke S."/>
            <person name="Viehoefer P."/>
            <person name="Jacob L."/>
            <person name="Luebke N.-C."/>
            <person name="Schulte-Berndt E."/>
            <person name="Hain C."/>
            <person name="Linder M."/>
            <person name="Schmidt P."/>
            <person name="Wollenschlaeger L."/>
            <person name="Luttermann T."/>
            <person name="Thieme E."/>
            <person name="Hassa J."/>
            <person name="Haak M."/>
            <person name="Wittchen M."/>
            <person name="Mentz A."/>
            <person name="Persicke M."/>
            <person name="Busche T."/>
            <person name="Ruckert C."/>
        </authorList>
    </citation>
    <scope>NUCLEOTIDE SEQUENCE [LARGE SCALE GENOMIC DNA]</scope>
    <source>
        <strain evidence="3">1959</strain>
    </source>
</reference>
<organism evidence="2 3">
    <name type="scientific">Corynebacterium kalinowskii</name>
    <dbReference type="NCBI Taxonomy" id="2675216"/>
    <lineage>
        <taxon>Bacteria</taxon>
        <taxon>Bacillati</taxon>
        <taxon>Actinomycetota</taxon>
        <taxon>Actinomycetes</taxon>
        <taxon>Mycobacteriales</taxon>
        <taxon>Corynebacteriaceae</taxon>
        <taxon>Corynebacterium</taxon>
    </lineage>
</organism>
<dbReference type="AlphaFoldDB" id="A0A6B8VVQ3"/>
<feature type="transmembrane region" description="Helical" evidence="1">
    <location>
        <begin position="84"/>
        <end position="102"/>
    </location>
</feature>
<feature type="transmembrane region" description="Helical" evidence="1">
    <location>
        <begin position="51"/>
        <end position="72"/>
    </location>
</feature>
<proteinExistence type="predicted"/>
<accession>A0A6B8VVQ3</accession>
<evidence type="ECO:0000256" key="1">
    <source>
        <dbReference type="SAM" id="Phobius"/>
    </source>
</evidence>
<gene>
    <name evidence="2" type="ORF">CKALI_09555</name>
</gene>
<keyword evidence="3" id="KW-1185">Reference proteome</keyword>
<protein>
    <submittedName>
        <fullName evidence="2">Uncharacterized protein</fullName>
    </submittedName>
</protein>
<evidence type="ECO:0000313" key="3">
    <source>
        <dbReference type="Proteomes" id="UP000427071"/>
    </source>
</evidence>
<keyword evidence="1" id="KW-0812">Transmembrane</keyword>
<feature type="transmembrane region" description="Helical" evidence="1">
    <location>
        <begin position="24"/>
        <end position="45"/>
    </location>
</feature>
<dbReference type="EMBL" id="CP046452">
    <property type="protein sequence ID" value="QGU02766.1"/>
    <property type="molecule type" value="Genomic_DNA"/>
</dbReference>
<feature type="transmembrane region" description="Helical" evidence="1">
    <location>
        <begin position="108"/>
        <end position="129"/>
    </location>
</feature>
<name>A0A6B8VVQ3_9CORY</name>
<evidence type="ECO:0000313" key="2">
    <source>
        <dbReference type="EMBL" id="QGU02766.1"/>
    </source>
</evidence>
<sequence>MTSVALYLCGYVLFSLTLFRRFPYSIVAFVFLLSVGVIDGTFLAATEGGRLLGPISDFAIPVAFMFFGCALIRVGGFRRFIGAGYLLAGAFWLISLIPGVGVRLSTPLGLLTEFVGANATIALILWAFYAIEKMKTESAVAVAKV</sequence>